<dbReference type="AlphaFoldDB" id="A0AAD6TJJ3"/>
<protein>
    <submittedName>
        <fullName evidence="2">Uncharacterized protein</fullName>
    </submittedName>
</protein>
<feature type="compositionally biased region" description="Pro residues" evidence="1">
    <location>
        <begin position="112"/>
        <end position="121"/>
    </location>
</feature>
<evidence type="ECO:0000313" key="3">
    <source>
        <dbReference type="Proteomes" id="UP001218188"/>
    </source>
</evidence>
<accession>A0AAD6TJJ3</accession>
<organism evidence="2 3">
    <name type="scientific">Mycena alexandri</name>
    <dbReference type="NCBI Taxonomy" id="1745969"/>
    <lineage>
        <taxon>Eukaryota</taxon>
        <taxon>Fungi</taxon>
        <taxon>Dikarya</taxon>
        <taxon>Basidiomycota</taxon>
        <taxon>Agaricomycotina</taxon>
        <taxon>Agaricomycetes</taxon>
        <taxon>Agaricomycetidae</taxon>
        <taxon>Agaricales</taxon>
        <taxon>Marasmiineae</taxon>
        <taxon>Mycenaceae</taxon>
        <taxon>Mycena</taxon>
    </lineage>
</organism>
<name>A0AAD6TJJ3_9AGAR</name>
<reference evidence="2" key="1">
    <citation type="submission" date="2023-03" db="EMBL/GenBank/DDBJ databases">
        <title>Massive genome expansion in bonnet fungi (Mycena s.s.) driven by repeated elements and novel gene families across ecological guilds.</title>
        <authorList>
            <consortium name="Lawrence Berkeley National Laboratory"/>
            <person name="Harder C.B."/>
            <person name="Miyauchi S."/>
            <person name="Viragh M."/>
            <person name="Kuo A."/>
            <person name="Thoen E."/>
            <person name="Andreopoulos B."/>
            <person name="Lu D."/>
            <person name="Skrede I."/>
            <person name="Drula E."/>
            <person name="Henrissat B."/>
            <person name="Morin E."/>
            <person name="Kohler A."/>
            <person name="Barry K."/>
            <person name="LaButti K."/>
            <person name="Morin E."/>
            <person name="Salamov A."/>
            <person name="Lipzen A."/>
            <person name="Mereny Z."/>
            <person name="Hegedus B."/>
            <person name="Baldrian P."/>
            <person name="Stursova M."/>
            <person name="Weitz H."/>
            <person name="Taylor A."/>
            <person name="Grigoriev I.V."/>
            <person name="Nagy L.G."/>
            <person name="Martin F."/>
            <person name="Kauserud H."/>
        </authorList>
    </citation>
    <scope>NUCLEOTIDE SEQUENCE</scope>
    <source>
        <strain evidence="2">CBHHK200</strain>
    </source>
</reference>
<proteinExistence type="predicted"/>
<feature type="compositionally biased region" description="Polar residues" evidence="1">
    <location>
        <begin position="61"/>
        <end position="70"/>
    </location>
</feature>
<feature type="compositionally biased region" description="Basic and acidic residues" evidence="1">
    <location>
        <begin position="1"/>
        <end position="16"/>
    </location>
</feature>
<feature type="compositionally biased region" description="Low complexity" evidence="1">
    <location>
        <begin position="122"/>
        <end position="137"/>
    </location>
</feature>
<gene>
    <name evidence="2" type="ORF">C8F04DRAFT_1323533</name>
</gene>
<evidence type="ECO:0000256" key="1">
    <source>
        <dbReference type="SAM" id="MobiDB-lite"/>
    </source>
</evidence>
<dbReference type="EMBL" id="JARJCM010000003">
    <property type="protein sequence ID" value="KAJ7046470.1"/>
    <property type="molecule type" value="Genomic_DNA"/>
</dbReference>
<comment type="caution">
    <text evidence="2">The sequence shown here is derived from an EMBL/GenBank/DDBJ whole genome shotgun (WGS) entry which is preliminary data.</text>
</comment>
<feature type="region of interest" description="Disordered" evidence="1">
    <location>
        <begin position="106"/>
        <end position="152"/>
    </location>
</feature>
<evidence type="ECO:0000313" key="2">
    <source>
        <dbReference type="EMBL" id="KAJ7046470.1"/>
    </source>
</evidence>
<sequence length="207" mass="22335">MTRALENPRLETEKVRRSPLARPQKTKGAKKALGTQGSPSTKGAKLEAKSPTLVSYLLTPRPSSLPSRNLQAGHEPTARVRSGANDGGMTRFSSATRILLLGRLHGRLIGGSPPPPPPPPAHRASSSSARTNSTAHSRAIKPEGKSRNAFAHPRLHVTQHRSARPSAPRHFCIDIDTMNQIRIIMWTDIGQFDNTTSLRKGKGSAAT</sequence>
<dbReference type="Proteomes" id="UP001218188">
    <property type="component" value="Unassembled WGS sequence"/>
</dbReference>
<feature type="region of interest" description="Disordered" evidence="1">
    <location>
        <begin position="1"/>
        <end position="90"/>
    </location>
</feature>
<keyword evidence="3" id="KW-1185">Reference proteome</keyword>